<feature type="transmembrane region" description="Helical" evidence="1">
    <location>
        <begin position="20"/>
        <end position="40"/>
    </location>
</feature>
<name>A0A6A4AFW4_9STRA</name>
<keyword evidence="1" id="KW-1133">Transmembrane helix</keyword>
<feature type="transmembrane region" description="Helical" evidence="1">
    <location>
        <begin position="73"/>
        <end position="92"/>
    </location>
</feature>
<reference evidence="2 3" key="1">
    <citation type="submission" date="2018-08" db="EMBL/GenBank/DDBJ databases">
        <title>Genomic investigation of the strawberry pathogen Phytophthora fragariae indicates pathogenicity is determined by transcriptional variation in three key races.</title>
        <authorList>
            <person name="Adams T.M."/>
            <person name="Armitage A.D."/>
            <person name="Sobczyk M.K."/>
            <person name="Bates H.J."/>
            <person name="Dunwell J.M."/>
            <person name="Nellist C.F."/>
            <person name="Harrison R.J."/>
        </authorList>
    </citation>
    <scope>NUCLEOTIDE SEQUENCE [LARGE SCALE GENOMIC DNA]</scope>
    <source>
        <strain evidence="2 3">BC-1</strain>
    </source>
</reference>
<dbReference type="EMBL" id="QXGD01000010">
    <property type="protein sequence ID" value="KAE9258029.1"/>
    <property type="molecule type" value="Genomic_DNA"/>
</dbReference>
<proteinExistence type="predicted"/>
<dbReference type="AlphaFoldDB" id="A0A6A4AFW4"/>
<evidence type="ECO:0000256" key="1">
    <source>
        <dbReference type="SAM" id="Phobius"/>
    </source>
</evidence>
<feature type="transmembrane region" description="Helical" evidence="1">
    <location>
        <begin position="361"/>
        <end position="382"/>
    </location>
</feature>
<comment type="caution">
    <text evidence="2">The sequence shown here is derived from an EMBL/GenBank/DDBJ whole genome shotgun (WGS) entry which is preliminary data.</text>
</comment>
<dbReference type="Proteomes" id="UP000440367">
    <property type="component" value="Unassembled WGS sequence"/>
</dbReference>
<sequence>MPAPTTQYVDVSNWSYRMWWIFLLVVHLVTGIHNVLYALFYSKLKSTYLYESLDSAGVGMPGKDHRVIAGMNATMAALHCAAVFQMTVASIWREDLVFSLWKEEKGDAYGIAKNDSTTENRSCLRGLGRLHWNVWGRRGLLGVNGNNFYPVLITREIVEKALQMIMVKRMSWYLSGTPLSWFYVLMLTLNCLTSVVTYSALRRVNEARRRFTCITCDCILNVLSCIAAPLVVALKYANEYDPEIAGFALEKWYNDEWSAHALNEFQMVVIVSRTDFACRIIFSLCVLITASNLKDLLRRFHTKTKRIACDADSVRIQENEGNLDTTAHAPSVPGAVQQTSTLVKVANSYSETGLCTHGQRFALRLIHLLFGVWGVVILALQVQASSQHELLQCVSQADSWKASKPSCTLAMIDCHELGISGNKDEVEATWGDLDRSTVTTLVIRHCPALEIPNSITDFHLITGFKIYNSTINDWGTAAAISSFHPNLVWVHLLRVNMKNDLSPPLFLGESPYCSDVNEIRSGDATAFSTLPASDFSKALMDPSGVLIQHTVNCEAQFGIVYPIDSEDTINALQ</sequence>
<feature type="transmembrane region" description="Helical" evidence="1">
    <location>
        <begin position="180"/>
        <end position="201"/>
    </location>
</feature>
<keyword evidence="1" id="KW-0812">Transmembrane</keyword>
<evidence type="ECO:0000313" key="3">
    <source>
        <dbReference type="Proteomes" id="UP000440367"/>
    </source>
</evidence>
<organism evidence="2 3">
    <name type="scientific">Phytophthora fragariae</name>
    <dbReference type="NCBI Taxonomy" id="53985"/>
    <lineage>
        <taxon>Eukaryota</taxon>
        <taxon>Sar</taxon>
        <taxon>Stramenopiles</taxon>
        <taxon>Oomycota</taxon>
        <taxon>Peronosporomycetes</taxon>
        <taxon>Peronosporales</taxon>
        <taxon>Peronosporaceae</taxon>
        <taxon>Phytophthora</taxon>
    </lineage>
</organism>
<protein>
    <submittedName>
        <fullName evidence="2">Uncharacterized protein</fullName>
    </submittedName>
</protein>
<evidence type="ECO:0000313" key="2">
    <source>
        <dbReference type="EMBL" id="KAE9258029.1"/>
    </source>
</evidence>
<accession>A0A6A4AFW4</accession>
<keyword evidence="1" id="KW-0472">Membrane</keyword>
<gene>
    <name evidence="2" type="ORF">PF002_g467</name>
</gene>